<dbReference type="Gene3D" id="3.50.50.60">
    <property type="entry name" value="FAD/NAD(P)-binding domain"/>
    <property type="match status" value="1"/>
</dbReference>
<feature type="compositionally biased region" description="Low complexity" evidence="3">
    <location>
        <begin position="142"/>
        <end position="160"/>
    </location>
</feature>
<feature type="compositionally biased region" description="Basic and acidic residues" evidence="3">
    <location>
        <begin position="112"/>
        <end position="122"/>
    </location>
</feature>
<evidence type="ECO:0000313" key="6">
    <source>
        <dbReference type="Proteomes" id="UP000215305"/>
    </source>
</evidence>
<evidence type="ECO:0000313" key="5">
    <source>
        <dbReference type="EMBL" id="RHZ68474.1"/>
    </source>
</evidence>
<accession>A0A397I537</accession>
<evidence type="ECO:0000256" key="3">
    <source>
        <dbReference type="SAM" id="MobiDB-lite"/>
    </source>
</evidence>
<dbReference type="PROSITE" id="PS50934">
    <property type="entry name" value="SWIRM"/>
    <property type="match status" value="1"/>
</dbReference>
<dbReference type="GO" id="GO:0050660">
    <property type="term" value="F:flavin adenine dinucleotide binding"/>
    <property type="evidence" value="ECO:0007669"/>
    <property type="project" value="TreeGrafter"/>
</dbReference>
<dbReference type="OrthoDB" id="9982100at2759"/>
<dbReference type="SUPFAM" id="SSF51905">
    <property type="entry name" value="FAD/NAD(P)-binding domain"/>
    <property type="match status" value="1"/>
</dbReference>
<dbReference type="InterPro" id="IPR036388">
    <property type="entry name" value="WH-like_DNA-bd_sf"/>
</dbReference>
<dbReference type="SUPFAM" id="SSF46689">
    <property type="entry name" value="Homeodomain-like"/>
    <property type="match status" value="1"/>
</dbReference>
<comment type="similarity">
    <text evidence="1">Belongs to the flavin monoamine oxidase family.</text>
</comment>
<sequence length="379" mass="41061">METTASMGLQGLNGLPYDLSQFDHYLSQATSYVNGNPHLQYASLSNQTMPGIGEQSEPPAKRPCSSRSYNALNQMNDETSSPAAIIQSSTRPQDVNGILDGGVGGSESTDSTTHDFNEDTSRDILSGSATSVSLMYDPSQKNSTPPSTVNNVTSSSSVTTDPRGLSGSADYARYRPRSSIPSKLTAAVYAQQCVTAAYACRLNPYALHKKEQEALQDHLCHLHVTAYLNIRNGILRLWTRNPMVSVTKDEALGCAKDYRWMGLASFAYEWLVRNGYINFGCIEIPPALVAPRKGRRKDGPVIVVIGAGMAGLGCARQLEGLFNQYHDPLTSPRVVVLEGRRRIGGRIYSHPLRSLQSSKLAPGFVPKAEMVGATLSLVT</sequence>
<dbReference type="FunFam" id="1.10.10.10:FF:000064">
    <property type="entry name" value="Lysine-specific histone demethylase 1A"/>
    <property type="match status" value="1"/>
</dbReference>
<feature type="domain" description="SWIRM" evidence="4">
    <location>
        <begin position="193"/>
        <end position="288"/>
    </location>
</feature>
<dbReference type="Proteomes" id="UP000215305">
    <property type="component" value="Unassembled WGS sequence"/>
</dbReference>
<dbReference type="PANTHER" id="PTHR10742">
    <property type="entry name" value="FLAVIN MONOAMINE OXIDASE"/>
    <property type="match status" value="1"/>
</dbReference>
<dbReference type="AlphaFoldDB" id="A0A397I537"/>
<dbReference type="InterPro" id="IPR036188">
    <property type="entry name" value="FAD/NAD-bd_sf"/>
</dbReference>
<comment type="caution">
    <text evidence="5">The sequence shown here is derived from an EMBL/GenBank/DDBJ whole genome shotgun (WGS) entry which is preliminary data.</text>
</comment>
<keyword evidence="2" id="KW-0560">Oxidoreductase</keyword>
<dbReference type="GO" id="GO:0016491">
    <property type="term" value="F:oxidoreductase activity"/>
    <property type="evidence" value="ECO:0007669"/>
    <property type="project" value="UniProtKB-KW"/>
</dbReference>
<protein>
    <recommendedName>
        <fullName evidence="4">SWIRM domain-containing protein</fullName>
    </recommendedName>
</protein>
<name>A0A397I537_ASPTH</name>
<dbReference type="RefSeq" id="XP_026619008.1">
    <property type="nucleotide sequence ID" value="XM_026760572.1"/>
</dbReference>
<reference evidence="5" key="1">
    <citation type="submission" date="2018-08" db="EMBL/GenBank/DDBJ databases">
        <title>Draft genome sequence of azole-resistant Aspergillus thermomutatus (Neosartorya pseudofischeri) strain HMR AF 39, isolated from a human nasal aspirate.</title>
        <authorList>
            <person name="Parent-Michaud M."/>
            <person name="Dufresne P.J."/>
            <person name="Fournier E."/>
            <person name="Martineau C."/>
            <person name="Moreira S."/>
            <person name="Perkins V."/>
            <person name="De Repentigny L."/>
            <person name="Dufresne S.F."/>
        </authorList>
    </citation>
    <scope>NUCLEOTIDE SEQUENCE [LARGE SCALE GENOMIC DNA]</scope>
    <source>
        <strain evidence="5">HMR AF 39</strain>
    </source>
</reference>
<organism evidence="5 6">
    <name type="scientific">Aspergillus thermomutatus</name>
    <name type="common">Neosartorya pseudofischeri</name>
    <dbReference type="NCBI Taxonomy" id="41047"/>
    <lineage>
        <taxon>Eukaryota</taxon>
        <taxon>Fungi</taxon>
        <taxon>Dikarya</taxon>
        <taxon>Ascomycota</taxon>
        <taxon>Pezizomycotina</taxon>
        <taxon>Eurotiomycetes</taxon>
        <taxon>Eurotiomycetidae</taxon>
        <taxon>Eurotiales</taxon>
        <taxon>Aspergillaceae</taxon>
        <taxon>Aspergillus</taxon>
        <taxon>Aspergillus subgen. Fumigati</taxon>
    </lineage>
</organism>
<dbReference type="InterPro" id="IPR009057">
    <property type="entry name" value="Homeodomain-like_sf"/>
</dbReference>
<feature type="region of interest" description="Disordered" evidence="3">
    <location>
        <begin position="48"/>
        <end position="68"/>
    </location>
</feature>
<dbReference type="GO" id="GO:0010468">
    <property type="term" value="P:regulation of gene expression"/>
    <property type="evidence" value="ECO:0007669"/>
    <property type="project" value="UniProtKB-ARBA"/>
</dbReference>
<dbReference type="InterPro" id="IPR050281">
    <property type="entry name" value="Flavin_monoamine_oxidase"/>
</dbReference>
<evidence type="ECO:0000256" key="2">
    <source>
        <dbReference type="ARBA" id="ARBA00023002"/>
    </source>
</evidence>
<feature type="region of interest" description="Disordered" evidence="3">
    <location>
        <begin position="88"/>
        <end position="171"/>
    </location>
</feature>
<proteinExistence type="inferred from homology"/>
<dbReference type="EMBL" id="NKHU02000001">
    <property type="protein sequence ID" value="RHZ68474.1"/>
    <property type="molecule type" value="Genomic_DNA"/>
</dbReference>
<dbReference type="Gene3D" id="1.10.10.10">
    <property type="entry name" value="Winged helix-like DNA-binding domain superfamily/Winged helix DNA-binding domain"/>
    <property type="match status" value="1"/>
</dbReference>
<dbReference type="GO" id="GO:0006338">
    <property type="term" value="P:chromatin remodeling"/>
    <property type="evidence" value="ECO:0007669"/>
    <property type="project" value="TreeGrafter"/>
</dbReference>
<keyword evidence="6" id="KW-1185">Reference proteome</keyword>
<dbReference type="GeneID" id="38128927"/>
<evidence type="ECO:0000259" key="4">
    <source>
        <dbReference type="PROSITE" id="PS50934"/>
    </source>
</evidence>
<dbReference type="VEuPathDB" id="FungiDB:CDV56_106953"/>
<dbReference type="InterPro" id="IPR007526">
    <property type="entry name" value="SWIRM"/>
</dbReference>
<dbReference type="Pfam" id="PF04433">
    <property type="entry name" value="SWIRM"/>
    <property type="match status" value="1"/>
</dbReference>
<evidence type="ECO:0000256" key="1">
    <source>
        <dbReference type="ARBA" id="ARBA00005995"/>
    </source>
</evidence>
<dbReference type="Pfam" id="PF13450">
    <property type="entry name" value="NAD_binding_8"/>
    <property type="match status" value="1"/>
</dbReference>
<gene>
    <name evidence="5" type="ORF">CDV56_106953</name>
</gene>
<dbReference type="GO" id="GO:0003682">
    <property type="term" value="F:chromatin binding"/>
    <property type="evidence" value="ECO:0007669"/>
    <property type="project" value="TreeGrafter"/>
</dbReference>
<dbReference type="STRING" id="41047.A0A397I537"/>
<dbReference type="PANTHER" id="PTHR10742:SF386">
    <property type="entry name" value="LYSINE-SPECIFIC HISTONE DEMETHYLASE 1A"/>
    <property type="match status" value="1"/>
</dbReference>